<reference evidence="10" key="2">
    <citation type="submission" date="2025-04" db="UniProtKB">
        <authorList>
            <consortium name="RefSeq"/>
        </authorList>
    </citation>
    <scope>IDENTIFICATION</scope>
</reference>
<dbReference type="Pfam" id="PF00400">
    <property type="entry name" value="WD40"/>
    <property type="match status" value="3"/>
</dbReference>
<dbReference type="Proteomes" id="UP001165740">
    <property type="component" value="Chromosome 3"/>
</dbReference>
<evidence type="ECO:0000313" key="7">
    <source>
        <dbReference type="EnsemblMetazoa" id="BGLB026520-PA"/>
    </source>
</evidence>
<dbReference type="STRING" id="6526.A0A2C9L3D4"/>
<dbReference type="GO" id="GO:0000462">
    <property type="term" value="P:maturation of SSU-rRNA from tricistronic rRNA transcript (SSU-rRNA, 5.8S rRNA, LSU-rRNA)"/>
    <property type="evidence" value="ECO:0007669"/>
    <property type="project" value="TreeGrafter"/>
</dbReference>
<dbReference type="Pfam" id="PF04003">
    <property type="entry name" value="Utp12"/>
    <property type="match status" value="1"/>
</dbReference>
<dbReference type="EnsemblMetazoa" id="BGLB026520-RA">
    <property type="protein sequence ID" value="BGLB026520-PA"/>
    <property type="gene ID" value="BGLB026520"/>
</dbReference>
<dbReference type="InterPro" id="IPR052414">
    <property type="entry name" value="U3_snoRNA-assoc_WDR"/>
</dbReference>
<proteinExistence type="inferred from homology"/>
<dbReference type="OMA" id="PCTALTW"/>
<comment type="similarity">
    <text evidence="3">Belongs to the UTP5 family.</text>
</comment>
<evidence type="ECO:0000256" key="4">
    <source>
        <dbReference type="PROSITE-ProRule" id="PRU00221"/>
    </source>
</evidence>
<dbReference type="VEuPathDB" id="VectorBase:BGLAX_037372"/>
<gene>
    <name evidence="7" type="primary">106073318</name>
    <name evidence="10" type="synonym">LOC106073318</name>
</gene>
<evidence type="ECO:0000313" key="10">
    <source>
        <dbReference type="RefSeq" id="XP_013089305.1"/>
    </source>
</evidence>
<keyword evidence="2" id="KW-0539">Nucleus</keyword>
<dbReference type="AlphaFoldDB" id="A0A2C9L3D4"/>
<organism evidence="7 8">
    <name type="scientific">Biomphalaria glabrata</name>
    <name type="common">Bloodfluke planorb</name>
    <name type="synonym">Freshwater snail</name>
    <dbReference type="NCBI Taxonomy" id="6526"/>
    <lineage>
        <taxon>Eukaryota</taxon>
        <taxon>Metazoa</taxon>
        <taxon>Spiralia</taxon>
        <taxon>Lophotrochozoa</taxon>
        <taxon>Mollusca</taxon>
        <taxon>Gastropoda</taxon>
        <taxon>Heterobranchia</taxon>
        <taxon>Euthyneura</taxon>
        <taxon>Panpulmonata</taxon>
        <taxon>Hygrophila</taxon>
        <taxon>Lymnaeoidea</taxon>
        <taxon>Planorbidae</taxon>
        <taxon>Biomphalaria</taxon>
    </lineage>
</organism>
<comment type="subcellular location">
    <subcellularLocation>
        <location evidence="1">Nucleus</location>
    </subcellularLocation>
</comment>
<evidence type="ECO:0000256" key="3">
    <source>
        <dbReference type="ARBA" id="ARBA00038335"/>
    </source>
</evidence>
<evidence type="ECO:0000256" key="5">
    <source>
        <dbReference type="SAM" id="MobiDB-lite"/>
    </source>
</evidence>
<dbReference type="PROSITE" id="PS50082">
    <property type="entry name" value="WD_REPEATS_2"/>
    <property type="match status" value="1"/>
</dbReference>
<feature type="region of interest" description="Disordered" evidence="5">
    <location>
        <begin position="550"/>
        <end position="605"/>
    </location>
</feature>
<name>A0A2C9L3D4_BIOGL</name>
<feature type="domain" description="Small-subunit processome Utp12" evidence="6">
    <location>
        <begin position="447"/>
        <end position="550"/>
    </location>
</feature>
<dbReference type="InterPro" id="IPR036322">
    <property type="entry name" value="WD40_repeat_dom_sf"/>
</dbReference>
<keyword evidence="9" id="KW-1185">Reference proteome</keyword>
<dbReference type="Gene3D" id="2.130.10.10">
    <property type="entry name" value="YVTN repeat-like/Quinoprotein amine dehydrogenase"/>
    <property type="match status" value="2"/>
</dbReference>
<dbReference type="Proteomes" id="UP000076420">
    <property type="component" value="Unassembled WGS sequence"/>
</dbReference>
<evidence type="ECO:0000256" key="1">
    <source>
        <dbReference type="ARBA" id="ARBA00004123"/>
    </source>
</evidence>
<evidence type="ECO:0000313" key="8">
    <source>
        <dbReference type="Proteomes" id="UP000076420"/>
    </source>
</evidence>
<evidence type="ECO:0000259" key="6">
    <source>
        <dbReference type="Pfam" id="PF04003"/>
    </source>
</evidence>
<keyword evidence="4" id="KW-0853">WD repeat</keyword>
<accession>A0A2C9L3D4</accession>
<dbReference type="OrthoDB" id="30195at2759"/>
<reference evidence="7" key="1">
    <citation type="submission" date="2020-05" db="UniProtKB">
        <authorList>
            <consortium name="EnsemblMetazoa"/>
        </authorList>
    </citation>
    <scope>IDENTIFICATION</scope>
    <source>
        <strain evidence="7">BB02</strain>
    </source>
</reference>
<dbReference type="SMART" id="SM00320">
    <property type="entry name" value="WD40"/>
    <property type="match status" value="4"/>
</dbReference>
<dbReference type="GeneID" id="106073318"/>
<protein>
    <submittedName>
        <fullName evidence="10">WD repeat-containing protein 43-like</fullName>
    </submittedName>
</protein>
<evidence type="ECO:0000313" key="9">
    <source>
        <dbReference type="Proteomes" id="UP001165740"/>
    </source>
</evidence>
<feature type="region of interest" description="Disordered" evidence="5">
    <location>
        <begin position="56"/>
        <end position="77"/>
    </location>
</feature>
<sequence>MATTQLCCFSEDGEYFAHSSSDGTLRIFECATATLKQEYSSSSHLSSTTSSLTWSRLKKELPPSPNAKRKRLNNTAEEESYHDELKLLALGTTSGTVYLYSFAKGLLHTQLTGAHTSAVNDICWHFSKPELFTCSEDQTVVQWDLKKGKVRHKWKCDNSGIYSVCLCSQNKLLTASNSIKLWDLNTRTVLQTFTGHSSPIFKLIPVWSSTNEASYVLSASLDDRHIQIWYCGDSSKDRDAVASFSVPDEPVYLSLCKPSTSSQNVMLSVITRKGFAYIFEHVLNGKKSTPMTSKVTVKAVMSNEQADVKKSSVPILASDFITKNIIVAYGNPVKPQFERIKYDAAKPEIIITVKALSLSLIKEEYSQVKKPEVSKHMTTLLSADSQPIPASKTKGKKRIRRTSVSDLTVEERLAAMSTDTPKESQVKQQPVANTLCRLLQQALLSGDHKLLTGVFQETNETIVRNTLKRLPVSCIVPLVKVIEAGMMGHAQHAWNLSRWTSCLISCHASYILSVPEIIATMNKLYQTLISRQKFFPKMLQLKGRLDLVKQGGSSKEVDDEDDASKEPLLVYQDESDSDESEGLAIDGAAEESDENWDDIESDMES</sequence>
<evidence type="ECO:0000256" key="2">
    <source>
        <dbReference type="ARBA" id="ARBA00023242"/>
    </source>
</evidence>
<dbReference type="InterPro" id="IPR015943">
    <property type="entry name" value="WD40/YVTN_repeat-like_dom_sf"/>
</dbReference>
<feature type="repeat" description="WD" evidence="4">
    <location>
        <begin position="112"/>
        <end position="153"/>
    </location>
</feature>
<feature type="compositionally biased region" description="Acidic residues" evidence="5">
    <location>
        <begin position="588"/>
        <end position="605"/>
    </location>
</feature>
<dbReference type="PANTHER" id="PTHR44267">
    <property type="entry name" value="WD REPEAT-CONTAINING PROTEIN 43"/>
    <property type="match status" value="1"/>
</dbReference>
<dbReference type="InterPro" id="IPR001680">
    <property type="entry name" value="WD40_rpt"/>
</dbReference>
<dbReference type="GO" id="GO:0005730">
    <property type="term" value="C:nucleolus"/>
    <property type="evidence" value="ECO:0007669"/>
    <property type="project" value="TreeGrafter"/>
</dbReference>
<dbReference type="KEGG" id="bgt:106073318"/>
<dbReference type="SUPFAM" id="SSF50978">
    <property type="entry name" value="WD40 repeat-like"/>
    <property type="match status" value="1"/>
</dbReference>
<dbReference type="VEuPathDB" id="VectorBase:BGLB026520"/>
<dbReference type="RefSeq" id="XP_013089305.1">
    <property type="nucleotide sequence ID" value="XM_013233851.2"/>
</dbReference>
<dbReference type="InterPro" id="IPR007148">
    <property type="entry name" value="SSU_processome_Utp12"/>
</dbReference>
<dbReference type="PANTHER" id="PTHR44267:SF1">
    <property type="entry name" value="WD REPEAT-CONTAINING PROTEIN 43"/>
    <property type="match status" value="1"/>
</dbReference>